<evidence type="ECO:0000313" key="2">
    <source>
        <dbReference type="EMBL" id="GHO41898.1"/>
    </source>
</evidence>
<dbReference type="Pfam" id="PF13649">
    <property type="entry name" value="Methyltransf_25"/>
    <property type="match status" value="1"/>
</dbReference>
<reference evidence="2" key="1">
    <citation type="submission" date="2020-10" db="EMBL/GenBank/DDBJ databases">
        <title>Taxonomic study of unclassified bacteria belonging to the class Ktedonobacteria.</title>
        <authorList>
            <person name="Yabe S."/>
            <person name="Wang C.M."/>
            <person name="Zheng Y."/>
            <person name="Sakai Y."/>
            <person name="Cavaletti L."/>
            <person name="Monciardini P."/>
            <person name="Donadio S."/>
        </authorList>
    </citation>
    <scope>NUCLEOTIDE SEQUENCE</scope>
    <source>
        <strain evidence="2">SOSP1-1</strain>
    </source>
</reference>
<organism evidence="2 3">
    <name type="scientific">Ktedonospora formicarum</name>
    <dbReference type="NCBI Taxonomy" id="2778364"/>
    <lineage>
        <taxon>Bacteria</taxon>
        <taxon>Bacillati</taxon>
        <taxon>Chloroflexota</taxon>
        <taxon>Ktedonobacteria</taxon>
        <taxon>Ktedonobacterales</taxon>
        <taxon>Ktedonobacteraceae</taxon>
        <taxon>Ktedonospora</taxon>
    </lineage>
</organism>
<dbReference type="EMBL" id="BNJF01000001">
    <property type="protein sequence ID" value="GHO41898.1"/>
    <property type="molecule type" value="Genomic_DNA"/>
</dbReference>
<evidence type="ECO:0000313" key="3">
    <source>
        <dbReference type="Proteomes" id="UP000612362"/>
    </source>
</evidence>
<dbReference type="PANTHER" id="PTHR43591:SF24">
    <property type="entry name" value="2-METHOXY-6-POLYPRENYL-1,4-BENZOQUINOL METHYLASE, MITOCHONDRIAL"/>
    <property type="match status" value="1"/>
</dbReference>
<dbReference type="AlphaFoldDB" id="A0A8J3HWH6"/>
<name>A0A8J3HWH6_9CHLR</name>
<dbReference type="Proteomes" id="UP000612362">
    <property type="component" value="Unassembled WGS sequence"/>
</dbReference>
<feature type="domain" description="Methyltransferase" evidence="1">
    <location>
        <begin position="69"/>
        <end position="163"/>
    </location>
</feature>
<comment type="caution">
    <text evidence="2">The sequence shown here is derived from an EMBL/GenBank/DDBJ whole genome shotgun (WGS) entry which is preliminary data.</text>
</comment>
<dbReference type="InterPro" id="IPR041698">
    <property type="entry name" value="Methyltransf_25"/>
</dbReference>
<dbReference type="SUPFAM" id="SSF53335">
    <property type="entry name" value="S-adenosyl-L-methionine-dependent methyltransferases"/>
    <property type="match status" value="1"/>
</dbReference>
<accession>A0A8J3HWH6</accession>
<gene>
    <name evidence="2" type="ORF">KSX_00610</name>
</gene>
<protein>
    <recommendedName>
        <fullName evidence="1">Methyltransferase domain-containing protein</fullName>
    </recommendedName>
</protein>
<dbReference type="CDD" id="cd02440">
    <property type="entry name" value="AdoMet_MTases"/>
    <property type="match status" value="1"/>
</dbReference>
<sequence>MPWFWRAPKNTTHKNSRVVHAAKRANDPVDLDMLPKDLREVNRLDFQHYFMRQALNSNYLAPIQRPTGILDIGCGTGRWMAEMAQKFPQASVTSTDVTPISLTNSSIPFSSNCHFQQNNVLDGLPFLPNTFDFSHLRFLSFALPLQTWPSVVQELIRVTRPGGWVELVEPDLTLRNPGPETVRLLQLVGHSCETRGLDVTIGKKLSSFLQNAGLTNVIERKISIPMGSWGGRIGSMLAINYDEAAVVLKPLVTAITKVPPEEYDFIVEAWQRENNMYHTTCDFYVAYGQRP</sequence>
<dbReference type="RefSeq" id="WP_220191511.1">
    <property type="nucleotide sequence ID" value="NZ_BNJF01000001.1"/>
</dbReference>
<evidence type="ECO:0000259" key="1">
    <source>
        <dbReference type="Pfam" id="PF13649"/>
    </source>
</evidence>
<keyword evidence="3" id="KW-1185">Reference proteome</keyword>
<dbReference type="GO" id="GO:0008168">
    <property type="term" value="F:methyltransferase activity"/>
    <property type="evidence" value="ECO:0007669"/>
    <property type="project" value="TreeGrafter"/>
</dbReference>
<dbReference type="Gene3D" id="3.40.50.150">
    <property type="entry name" value="Vaccinia Virus protein VP39"/>
    <property type="match status" value="1"/>
</dbReference>
<dbReference type="PANTHER" id="PTHR43591">
    <property type="entry name" value="METHYLTRANSFERASE"/>
    <property type="match status" value="1"/>
</dbReference>
<dbReference type="InterPro" id="IPR029063">
    <property type="entry name" value="SAM-dependent_MTases_sf"/>
</dbReference>
<proteinExistence type="predicted"/>